<evidence type="ECO:0000313" key="3">
    <source>
        <dbReference type="Proteomes" id="UP001597478"/>
    </source>
</evidence>
<reference evidence="3" key="1">
    <citation type="journal article" date="2019" name="Int. J. Syst. Evol. Microbiol.">
        <title>The Global Catalogue of Microorganisms (GCM) 10K type strain sequencing project: providing services to taxonomists for standard genome sequencing and annotation.</title>
        <authorList>
            <consortium name="The Broad Institute Genomics Platform"/>
            <consortium name="The Broad Institute Genome Sequencing Center for Infectious Disease"/>
            <person name="Wu L."/>
            <person name="Ma J."/>
        </authorList>
    </citation>
    <scope>NUCLEOTIDE SEQUENCE [LARGE SCALE GENOMIC DNA]</scope>
    <source>
        <strain evidence="3">IBRC-M 10906</strain>
    </source>
</reference>
<organism evidence="2 3">
    <name type="scientific">Prauserella oleivorans</name>
    <dbReference type="NCBI Taxonomy" id="1478153"/>
    <lineage>
        <taxon>Bacteria</taxon>
        <taxon>Bacillati</taxon>
        <taxon>Actinomycetota</taxon>
        <taxon>Actinomycetes</taxon>
        <taxon>Pseudonocardiales</taxon>
        <taxon>Pseudonocardiaceae</taxon>
        <taxon>Prauserella</taxon>
    </lineage>
</organism>
<sequence>MLLRKGVAVMVASGAAVVAMATPAAAGSKVEAQRGSDRGMARICEMMMQDFHGMERMRETMMRNPAMARMCEMMMRQDPAMAEMCKSMMGDTTSQA</sequence>
<dbReference type="EMBL" id="JBHUOF010000020">
    <property type="protein sequence ID" value="MFD2800712.1"/>
    <property type="molecule type" value="Genomic_DNA"/>
</dbReference>
<accession>A0ABW5W9Z6</accession>
<dbReference type="Proteomes" id="UP001597478">
    <property type="component" value="Unassembled WGS sequence"/>
</dbReference>
<keyword evidence="1" id="KW-0732">Signal</keyword>
<gene>
    <name evidence="2" type="ORF">ACFS2C_15060</name>
</gene>
<feature type="chain" id="PRO_5045301007" evidence="1">
    <location>
        <begin position="22"/>
        <end position="96"/>
    </location>
</feature>
<evidence type="ECO:0000256" key="1">
    <source>
        <dbReference type="SAM" id="SignalP"/>
    </source>
</evidence>
<proteinExistence type="predicted"/>
<feature type="signal peptide" evidence="1">
    <location>
        <begin position="1"/>
        <end position="21"/>
    </location>
</feature>
<keyword evidence="3" id="KW-1185">Reference proteome</keyword>
<evidence type="ECO:0000313" key="2">
    <source>
        <dbReference type="EMBL" id="MFD2800712.1"/>
    </source>
</evidence>
<protein>
    <submittedName>
        <fullName evidence="2">Uncharacterized protein</fullName>
    </submittedName>
</protein>
<name>A0ABW5W9Z6_9PSEU</name>
<dbReference type="RefSeq" id="WP_377393602.1">
    <property type="nucleotide sequence ID" value="NZ_JBHSAN010000036.1"/>
</dbReference>
<comment type="caution">
    <text evidence="2">The sequence shown here is derived from an EMBL/GenBank/DDBJ whole genome shotgun (WGS) entry which is preliminary data.</text>
</comment>